<comment type="caution">
    <text evidence="10">The sequence shown here is derived from an EMBL/GenBank/DDBJ whole genome shotgun (WGS) entry which is preliminary data.</text>
</comment>
<keyword evidence="11" id="KW-1185">Reference proteome</keyword>
<comment type="catalytic activity">
    <reaction evidence="7">
        <text>P(1),P(3)-bis(5'-adenosyl) triphosphate + H2O = AMP + ADP + 2 H(+)</text>
        <dbReference type="Rhea" id="RHEA:13893"/>
        <dbReference type="ChEBI" id="CHEBI:15377"/>
        <dbReference type="ChEBI" id="CHEBI:15378"/>
        <dbReference type="ChEBI" id="CHEBI:58529"/>
        <dbReference type="ChEBI" id="CHEBI:456215"/>
        <dbReference type="ChEBI" id="CHEBI:456216"/>
        <dbReference type="EC" id="3.6.1.29"/>
    </reaction>
</comment>
<keyword evidence="2 7" id="KW-0378">Hydrolase</keyword>
<feature type="short sequence motif" description="Histidine triad motif" evidence="6">
    <location>
        <begin position="94"/>
        <end position="98"/>
    </location>
</feature>
<evidence type="ECO:0000259" key="9">
    <source>
        <dbReference type="PROSITE" id="PS51084"/>
    </source>
</evidence>
<evidence type="ECO:0000256" key="4">
    <source>
        <dbReference type="PIRSR" id="PIRSR639383-2"/>
    </source>
</evidence>
<feature type="binding site" evidence="4">
    <location>
        <position position="83"/>
    </location>
    <ligand>
        <name>substrate</name>
    </ligand>
</feature>
<dbReference type="FunFam" id="3.30.428.10:FF:000011">
    <property type="entry name" value="Fragile histidine triad"/>
    <property type="match status" value="1"/>
</dbReference>
<feature type="binding site" evidence="4">
    <location>
        <position position="98"/>
    </location>
    <ligand>
        <name>substrate</name>
    </ligand>
</feature>
<keyword evidence="1 7" id="KW-0547">Nucleotide-binding</keyword>
<dbReference type="Pfam" id="PF01230">
    <property type="entry name" value="HIT"/>
    <property type="match status" value="1"/>
</dbReference>
<feature type="domain" description="HIT" evidence="9">
    <location>
        <begin position="1"/>
        <end position="114"/>
    </location>
</feature>
<dbReference type="CDD" id="cd01275">
    <property type="entry name" value="FHIT"/>
    <property type="match status" value="1"/>
</dbReference>
<name>A0AAN7YML3_9MYCE</name>
<dbReference type="Gene3D" id="3.30.428.10">
    <property type="entry name" value="HIT-like"/>
    <property type="match status" value="1"/>
</dbReference>
<evidence type="ECO:0000256" key="6">
    <source>
        <dbReference type="PROSITE-ProRule" id="PRU00464"/>
    </source>
</evidence>
<dbReference type="InterPro" id="IPR011146">
    <property type="entry name" value="HIT-like"/>
</dbReference>
<accession>A0AAN7YML3</accession>
<gene>
    <name evidence="10" type="ORF">RB653_001946</name>
</gene>
<organism evidence="10 11">
    <name type="scientific">Dictyostelium firmibasis</name>
    <dbReference type="NCBI Taxonomy" id="79012"/>
    <lineage>
        <taxon>Eukaryota</taxon>
        <taxon>Amoebozoa</taxon>
        <taxon>Evosea</taxon>
        <taxon>Eumycetozoa</taxon>
        <taxon>Dictyostelia</taxon>
        <taxon>Dictyosteliales</taxon>
        <taxon>Dictyosteliaceae</taxon>
        <taxon>Dictyostelium</taxon>
    </lineage>
</organism>
<feature type="binding site" evidence="4">
    <location>
        <begin position="89"/>
        <end position="92"/>
    </location>
    <ligand>
        <name>substrate</name>
    </ligand>
</feature>
<protein>
    <recommendedName>
        <fullName evidence="7">Bis(5'-adenosyl)-triphosphatase</fullName>
        <ecNumber evidence="7">3.6.1.29</ecNumber>
    </recommendedName>
</protein>
<evidence type="ECO:0000256" key="8">
    <source>
        <dbReference type="SAM" id="MobiDB-lite"/>
    </source>
</evidence>
<dbReference type="InterPro" id="IPR039383">
    <property type="entry name" value="FHIT"/>
</dbReference>
<dbReference type="PROSITE" id="PS00892">
    <property type="entry name" value="HIT_1"/>
    <property type="match status" value="1"/>
</dbReference>
<evidence type="ECO:0000256" key="2">
    <source>
        <dbReference type="ARBA" id="ARBA00022801"/>
    </source>
</evidence>
<feature type="region of interest" description="Disordered" evidence="8">
    <location>
        <begin position="123"/>
        <end position="148"/>
    </location>
</feature>
<feature type="binding site" evidence="4">
    <location>
        <position position="27"/>
    </location>
    <ligand>
        <name>substrate</name>
    </ligand>
</feature>
<dbReference type="InterPro" id="IPR051884">
    <property type="entry name" value="Bis(5'-adenosyl)-TPase_reg"/>
</dbReference>
<dbReference type="AlphaFoldDB" id="A0AAN7YML3"/>
<dbReference type="EC" id="3.6.1.29" evidence="7"/>
<evidence type="ECO:0000256" key="1">
    <source>
        <dbReference type="ARBA" id="ARBA00022741"/>
    </source>
</evidence>
<evidence type="ECO:0000256" key="5">
    <source>
        <dbReference type="PIRSR" id="PIRSR639383-3"/>
    </source>
</evidence>
<dbReference type="InterPro" id="IPR036265">
    <property type="entry name" value="HIT-like_sf"/>
</dbReference>
<evidence type="ECO:0000256" key="7">
    <source>
        <dbReference type="RuleBase" id="RU366076"/>
    </source>
</evidence>
<dbReference type="GO" id="GO:0000166">
    <property type="term" value="F:nucleotide binding"/>
    <property type="evidence" value="ECO:0007669"/>
    <property type="project" value="UniProtKB-KW"/>
</dbReference>
<evidence type="ECO:0000256" key="3">
    <source>
        <dbReference type="PIRSR" id="PIRSR639383-1"/>
    </source>
</evidence>
<dbReference type="PANTHER" id="PTHR46243:SF1">
    <property type="entry name" value="BIS(5'-ADENOSYL)-TRIPHOSPHATASE"/>
    <property type="match status" value="1"/>
</dbReference>
<evidence type="ECO:0000313" key="11">
    <source>
        <dbReference type="Proteomes" id="UP001344447"/>
    </source>
</evidence>
<dbReference type="GO" id="GO:0047710">
    <property type="term" value="F:bis(5'-adenosyl)-triphosphatase activity"/>
    <property type="evidence" value="ECO:0007669"/>
    <property type="project" value="UniProtKB-UniRule"/>
</dbReference>
<reference evidence="10 11" key="1">
    <citation type="submission" date="2023-11" db="EMBL/GenBank/DDBJ databases">
        <title>Dfirmibasis_genome.</title>
        <authorList>
            <person name="Edelbroek B."/>
            <person name="Kjellin J."/>
            <person name="Jerlstrom-Hultqvist J."/>
            <person name="Soderbom F."/>
        </authorList>
    </citation>
    <scope>NUCLEOTIDE SEQUENCE [LARGE SCALE GENOMIC DNA]</scope>
    <source>
        <strain evidence="10 11">TNS-C-14</strain>
    </source>
</reference>
<evidence type="ECO:0000313" key="10">
    <source>
        <dbReference type="EMBL" id="KAK5577009.1"/>
    </source>
</evidence>
<comment type="cofactor">
    <cofactor evidence="7">
        <name>Mn(2+)</name>
        <dbReference type="ChEBI" id="CHEBI:29035"/>
    </cofactor>
</comment>
<proteinExistence type="predicted"/>
<dbReference type="EMBL" id="JAVFKY010000004">
    <property type="protein sequence ID" value="KAK5577009.1"/>
    <property type="molecule type" value="Genomic_DNA"/>
</dbReference>
<dbReference type="Proteomes" id="UP001344447">
    <property type="component" value="Unassembled WGS sequence"/>
</dbReference>
<sequence length="148" mass="17295">MTTYFGPWLIRQSEIFFTTELSFALVNTKPVLPGHVLVCSKRIVPRVKDLTKEEFTDLWLSAQRISAVVEKHFNGDGITFAIQDGKNAGQTVPHVHIHIIPRKKLDFEDNDQIYKEIEKEREARSYEEMEKESNELRPLFEENNNKTF</sequence>
<feature type="active site" description="Tele-AMP-histidine intermediate" evidence="3">
    <location>
        <position position="96"/>
    </location>
</feature>
<dbReference type="SUPFAM" id="SSF54197">
    <property type="entry name" value="HIT-like"/>
    <property type="match status" value="1"/>
</dbReference>
<dbReference type="PROSITE" id="PS51084">
    <property type="entry name" value="HIT_2"/>
    <property type="match status" value="1"/>
</dbReference>
<feature type="site" description="Important for induction of apoptosis" evidence="5">
    <location>
        <position position="114"/>
    </location>
</feature>
<dbReference type="PANTHER" id="PTHR46243">
    <property type="entry name" value="BIS(5'-ADENOSYL)-TRIPHOSPHATASE"/>
    <property type="match status" value="1"/>
</dbReference>
<dbReference type="InterPro" id="IPR019808">
    <property type="entry name" value="Histidine_triad_CS"/>
</dbReference>